<gene>
    <name evidence="11" type="primary">AHP5_1</name>
    <name evidence="9" type="synonym">AHP5_0</name>
    <name evidence="10" type="synonym">AHP5_2</name>
    <name evidence="11" type="ORF">CK203_002750</name>
    <name evidence="9" type="ORF">CK203_071666</name>
    <name evidence="10" type="ORF">CK203_117190</name>
</gene>
<dbReference type="EMBL" id="QGNW01001124">
    <property type="protein sequence ID" value="RVW54873.1"/>
    <property type="molecule type" value="Genomic_DNA"/>
</dbReference>
<evidence type="ECO:0000256" key="1">
    <source>
        <dbReference type="ARBA" id="ARBA00022490"/>
    </source>
</evidence>
<dbReference type="PROSITE" id="PS50894">
    <property type="entry name" value="HPT"/>
    <property type="match status" value="1"/>
</dbReference>
<dbReference type="InterPro" id="IPR036641">
    <property type="entry name" value="HPT_dom_sf"/>
</dbReference>
<keyword evidence="5" id="KW-0539">Nucleus</keyword>
<reference evidence="11 12" key="1">
    <citation type="journal article" date="2018" name="PLoS Genet.">
        <title>Population sequencing reveals clonal diversity and ancestral inbreeding in the grapevine cultivar Chardonnay.</title>
        <authorList>
            <person name="Roach M.J."/>
            <person name="Johnson D.L."/>
            <person name="Bohlmann J."/>
            <person name="van Vuuren H.J."/>
            <person name="Jones S.J."/>
            <person name="Pretorius I.S."/>
            <person name="Schmidt S.A."/>
            <person name="Borneman A.R."/>
        </authorList>
    </citation>
    <scope>NUCLEOTIDE SEQUENCE [LARGE SCALE GENOMIC DNA]</scope>
    <source>
        <strain evidence="12">cv. Chardonnay</strain>
        <strain evidence="11">I10V1</strain>
        <tissue evidence="11">Leaf</tissue>
    </source>
</reference>
<dbReference type="GO" id="GO:0005829">
    <property type="term" value="C:cytosol"/>
    <property type="evidence" value="ECO:0007669"/>
    <property type="project" value="UniProtKB-SubCell"/>
</dbReference>
<evidence type="ECO:0000256" key="4">
    <source>
        <dbReference type="ARBA" id="ARBA00023012"/>
    </source>
</evidence>
<comment type="domain">
    <text evidence="7">Histidine-containing phosphotransfer domain (HPt) contains an active histidine that mediates the phosphotransfer.</text>
</comment>
<dbReference type="InterPro" id="IPR008207">
    <property type="entry name" value="Sig_transdc_His_kin_Hpt_dom"/>
</dbReference>
<dbReference type="GO" id="GO:0043424">
    <property type="term" value="F:protein histidine kinase binding"/>
    <property type="evidence" value="ECO:0007669"/>
    <property type="project" value="UniProtKB-UniRule"/>
</dbReference>
<proteinExistence type="predicted"/>
<keyword evidence="3" id="KW-0007">Acetylation</keyword>
<comment type="caution">
    <text evidence="11">The sequence shown here is derived from an EMBL/GenBank/DDBJ whole genome shotgun (WGS) entry which is preliminary data.</text>
</comment>
<evidence type="ECO:0000256" key="3">
    <source>
        <dbReference type="ARBA" id="ARBA00022990"/>
    </source>
</evidence>
<evidence type="ECO:0000313" key="9">
    <source>
        <dbReference type="EMBL" id="RVW54873.1"/>
    </source>
</evidence>
<dbReference type="Proteomes" id="UP000288805">
    <property type="component" value="Unassembled WGS sequence"/>
</dbReference>
<dbReference type="InterPro" id="IPR045871">
    <property type="entry name" value="AHP1-5/YPD1"/>
</dbReference>
<evidence type="ECO:0000313" key="12">
    <source>
        <dbReference type="Proteomes" id="UP000288805"/>
    </source>
</evidence>
<organism evidence="11 12">
    <name type="scientific">Vitis vinifera</name>
    <name type="common">Grape</name>
    <dbReference type="NCBI Taxonomy" id="29760"/>
    <lineage>
        <taxon>Eukaryota</taxon>
        <taxon>Viridiplantae</taxon>
        <taxon>Streptophyta</taxon>
        <taxon>Embryophyta</taxon>
        <taxon>Tracheophyta</taxon>
        <taxon>Spermatophyta</taxon>
        <taxon>Magnoliopsida</taxon>
        <taxon>eudicotyledons</taxon>
        <taxon>Gunneridae</taxon>
        <taxon>Pentapetalae</taxon>
        <taxon>rosids</taxon>
        <taxon>Vitales</taxon>
        <taxon>Vitaceae</taxon>
        <taxon>Viteae</taxon>
        <taxon>Vitis</taxon>
    </lineage>
</organism>
<evidence type="ECO:0000313" key="11">
    <source>
        <dbReference type="EMBL" id="RVX20878.1"/>
    </source>
</evidence>
<dbReference type="PANTHER" id="PTHR28242">
    <property type="entry name" value="PHOSPHORELAY INTERMEDIATE PROTEIN YPD1"/>
    <property type="match status" value="1"/>
</dbReference>
<keyword evidence="2 7" id="KW-0932">Cytokinin signaling pathway</keyword>
<evidence type="ECO:0000256" key="6">
    <source>
        <dbReference type="PROSITE-ProRule" id="PRU00110"/>
    </source>
</evidence>
<dbReference type="Pfam" id="PF01627">
    <property type="entry name" value="Hpt"/>
    <property type="match status" value="1"/>
</dbReference>
<dbReference type="AlphaFoldDB" id="A0A438KI63"/>
<dbReference type="Gene3D" id="1.20.120.160">
    <property type="entry name" value="HPT domain"/>
    <property type="match status" value="1"/>
</dbReference>
<sequence length="165" mass="18772">MDVGQLQRQFTDYTASLFREVFSNAGLVLGGGEKGFLDDQFTQLQKLQDENNPDFVFEVVSLFFDDSEKLVNNMAKALEQQTVEFKQVDAHVHQFKGSSSSIGAHRVKNVCVTFRNFCEQQNIEGCKRCLQQLRHEYSLLKSKLETLFRLEQQIIAAGGSIPMVE</sequence>
<evidence type="ECO:0000256" key="2">
    <source>
        <dbReference type="ARBA" id="ARBA00022864"/>
    </source>
</evidence>
<dbReference type="SUPFAM" id="SSF47226">
    <property type="entry name" value="Histidine-containing phosphotransfer domain, HPT domain"/>
    <property type="match status" value="1"/>
</dbReference>
<dbReference type="GO" id="GO:0009927">
    <property type="term" value="F:histidine phosphotransfer kinase activity"/>
    <property type="evidence" value="ECO:0007669"/>
    <property type="project" value="UniProtKB-UniRule"/>
</dbReference>
<dbReference type="FunFam" id="1.20.120.160:FF:000001">
    <property type="entry name" value="Histidine-containing phosphotransfer protein 1"/>
    <property type="match status" value="1"/>
</dbReference>
<dbReference type="GO" id="GO:0009736">
    <property type="term" value="P:cytokinin-activated signaling pathway"/>
    <property type="evidence" value="ECO:0007669"/>
    <property type="project" value="UniProtKB-KW"/>
</dbReference>
<dbReference type="CDD" id="cd00088">
    <property type="entry name" value="HPT"/>
    <property type="match status" value="1"/>
</dbReference>
<evidence type="ECO:0000256" key="7">
    <source>
        <dbReference type="RuleBase" id="RU369004"/>
    </source>
</evidence>
<evidence type="ECO:0000313" key="10">
    <source>
        <dbReference type="EMBL" id="RVW54978.1"/>
    </source>
</evidence>
<accession>A0A438KI63</accession>
<keyword evidence="6" id="KW-0597">Phosphoprotein</keyword>
<feature type="modified residue" description="Phosphohistidine" evidence="6">
    <location>
        <position position="93"/>
    </location>
</feature>
<dbReference type="EMBL" id="QGNW01000006">
    <property type="protein sequence ID" value="RVX20878.1"/>
    <property type="molecule type" value="Genomic_DNA"/>
</dbReference>
<protein>
    <recommendedName>
        <fullName evidence="7">Histidine-containing phosphotransfer protein</fullName>
    </recommendedName>
</protein>
<dbReference type="GO" id="GO:0005634">
    <property type="term" value="C:nucleus"/>
    <property type="evidence" value="ECO:0007669"/>
    <property type="project" value="UniProtKB-SubCell"/>
</dbReference>
<keyword evidence="1" id="KW-0963">Cytoplasm</keyword>
<dbReference type="EMBL" id="QGNW01001122">
    <property type="protein sequence ID" value="RVW54978.1"/>
    <property type="molecule type" value="Genomic_DNA"/>
</dbReference>
<dbReference type="PANTHER" id="PTHR28242:SF13">
    <property type="entry name" value="HISTIDINE-CONTAINING PHOSPHOTRANSFER PROTEIN 5"/>
    <property type="match status" value="1"/>
</dbReference>
<evidence type="ECO:0000256" key="5">
    <source>
        <dbReference type="ARBA" id="ARBA00023242"/>
    </source>
</evidence>
<comment type="subcellular location">
    <subcellularLocation>
        <location evidence="7">Cytoplasm</location>
        <location evidence="7">Cytosol</location>
    </subcellularLocation>
    <subcellularLocation>
        <location evidence="7">Nucleus</location>
    </subcellularLocation>
</comment>
<dbReference type="GO" id="GO:0000160">
    <property type="term" value="P:phosphorelay signal transduction system"/>
    <property type="evidence" value="ECO:0007669"/>
    <property type="project" value="UniProtKB-UniRule"/>
</dbReference>
<evidence type="ECO:0000259" key="8">
    <source>
        <dbReference type="PROSITE" id="PS50894"/>
    </source>
</evidence>
<comment type="function">
    <text evidence="7">Functions as a two-component phosphorelay mediators between cytokinin sensor histidine kinases and response regulators (B-type ARRs). Plays an important role in propagating cytokinin signal transduction.</text>
</comment>
<keyword evidence="4 7" id="KW-0902">Two-component regulatory system</keyword>
<name>A0A438KI63_VITVI</name>
<feature type="domain" description="HPt" evidence="8">
    <location>
        <begin position="52"/>
        <end position="157"/>
    </location>
</feature>